<dbReference type="KEGG" id="gph:GEMMAAP_11850"/>
<evidence type="ECO:0000256" key="6">
    <source>
        <dbReference type="PIRSR" id="PIRSR000477-2"/>
    </source>
</evidence>
<evidence type="ECO:0000256" key="4">
    <source>
        <dbReference type="ARBA" id="ARBA00022679"/>
    </source>
</evidence>
<keyword evidence="9" id="KW-1185">Reference proteome</keyword>
<dbReference type="eggNOG" id="COG0005">
    <property type="taxonomic scope" value="Bacteria"/>
</dbReference>
<dbReference type="InterPro" id="IPR011270">
    <property type="entry name" value="Pur_Nuc_Pase_Ino/Guo-sp"/>
</dbReference>
<feature type="domain" description="Nucleoside phosphorylase" evidence="7">
    <location>
        <begin position="32"/>
        <end position="276"/>
    </location>
</feature>
<dbReference type="CDD" id="cd09009">
    <property type="entry name" value="PNP-EcPNPII_like"/>
    <property type="match status" value="1"/>
</dbReference>
<dbReference type="InterPro" id="IPR000845">
    <property type="entry name" value="Nucleoside_phosphorylase_d"/>
</dbReference>
<keyword evidence="4 5" id="KW-0808">Transferase</keyword>
<sequence length="278" mass="28993">MSGSAVGGSAAAAAAAYIRQRVGTAWQTPVAGIVLGSGLGGLADRLEQPVRIPFSHVPGFPTATVAGHAGQLMVGTLASRPVVLLAGRFHMYEGHAAGLAAFPVRVLHALGAPVYIASNAAGGVRRTFTAGDLMLIADHMNLMFRNPLVGPTESGDERFPDMSDPYDPALRALMRDAATAVNVPLHEGVYCGLLGPTYETPAEVRMLERLGADAVGMSTVPEVIMARAIGMRAVAVSCITNKAAGLSHDKLSHQEVMDAGKAVASRFEGLITEFVRRV</sequence>
<dbReference type="InterPro" id="IPR035994">
    <property type="entry name" value="Nucleoside_phosphorylase_sf"/>
</dbReference>
<dbReference type="NCBIfam" id="NF006054">
    <property type="entry name" value="PRK08202.1"/>
    <property type="match status" value="1"/>
</dbReference>
<dbReference type="GO" id="GO:0009116">
    <property type="term" value="P:nucleoside metabolic process"/>
    <property type="evidence" value="ECO:0007669"/>
    <property type="project" value="InterPro"/>
</dbReference>
<protein>
    <recommendedName>
        <fullName evidence="5">Purine nucleoside phosphorylase</fullName>
        <ecNumber evidence="5">2.4.2.1</ecNumber>
    </recommendedName>
    <alternativeName>
        <fullName evidence="5">Inosine-guanosine phosphorylase</fullName>
    </alternativeName>
</protein>
<dbReference type="STRING" id="1379270.GEMMAAP_11850"/>
<dbReference type="InterPro" id="IPR011268">
    <property type="entry name" value="Purine_phosphorylase"/>
</dbReference>
<comment type="function">
    <text evidence="5">The purine nucleoside phosphorylases catalyze the phosphorolytic breakdown of the N-glycosidic bond in the beta-(deoxy)ribonucleoside molecules, with the formation of the corresponding free purine bases and pentose-1-phosphate.</text>
</comment>
<gene>
    <name evidence="8" type="ORF">GEMMAAP_11850</name>
</gene>
<evidence type="ECO:0000259" key="7">
    <source>
        <dbReference type="Pfam" id="PF01048"/>
    </source>
</evidence>
<evidence type="ECO:0000313" key="8">
    <source>
        <dbReference type="EMBL" id="AMW05307.1"/>
    </source>
</evidence>
<proteinExistence type="inferred from homology"/>
<feature type="binding site" evidence="6">
    <location>
        <position position="199"/>
    </location>
    <ligand>
        <name>a purine D-ribonucleoside</name>
        <dbReference type="ChEBI" id="CHEBI:142355"/>
    </ligand>
</feature>
<dbReference type="GO" id="GO:0004731">
    <property type="term" value="F:purine-nucleoside phosphorylase activity"/>
    <property type="evidence" value="ECO:0007669"/>
    <property type="project" value="UniProtKB-EC"/>
</dbReference>
<dbReference type="SUPFAM" id="SSF53167">
    <property type="entry name" value="Purine and uridine phosphorylases"/>
    <property type="match status" value="1"/>
</dbReference>
<dbReference type="PIRSF" id="PIRSF000477">
    <property type="entry name" value="PurNPase"/>
    <property type="match status" value="1"/>
</dbReference>
<evidence type="ECO:0000256" key="5">
    <source>
        <dbReference type="PIRNR" id="PIRNR000477"/>
    </source>
</evidence>
<feature type="binding site" evidence="6">
    <location>
        <position position="241"/>
    </location>
    <ligand>
        <name>a purine D-ribonucleoside</name>
        <dbReference type="ChEBI" id="CHEBI:142355"/>
    </ligand>
</feature>
<feature type="binding site" evidence="6">
    <location>
        <position position="68"/>
    </location>
    <ligand>
        <name>phosphate</name>
        <dbReference type="ChEBI" id="CHEBI:43474"/>
    </ligand>
</feature>
<evidence type="ECO:0000256" key="1">
    <source>
        <dbReference type="ARBA" id="ARBA00005058"/>
    </source>
</evidence>
<accession>A0A143BJQ6</accession>
<organism evidence="8 9">
    <name type="scientific">Gemmatimonas phototrophica</name>
    <dbReference type="NCBI Taxonomy" id="1379270"/>
    <lineage>
        <taxon>Bacteria</taxon>
        <taxon>Pseudomonadati</taxon>
        <taxon>Gemmatimonadota</taxon>
        <taxon>Gemmatimonadia</taxon>
        <taxon>Gemmatimonadales</taxon>
        <taxon>Gemmatimonadaceae</taxon>
        <taxon>Gemmatimonas</taxon>
    </lineage>
</organism>
<dbReference type="EMBL" id="CP011454">
    <property type="protein sequence ID" value="AMW05307.1"/>
    <property type="molecule type" value="Genomic_DNA"/>
</dbReference>
<dbReference type="OrthoDB" id="1523230at2"/>
<dbReference type="GO" id="GO:0005737">
    <property type="term" value="C:cytoplasm"/>
    <property type="evidence" value="ECO:0007669"/>
    <property type="project" value="TreeGrafter"/>
</dbReference>
<feature type="binding site" evidence="6">
    <location>
        <position position="218"/>
    </location>
    <ligand>
        <name>phosphate</name>
        <dbReference type="ChEBI" id="CHEBI:43474"/>
    </ligand>
</feature>
<comment type="similarity">
    <text evidence="2 5">Belongs to the PNP/MTAP phosphorylase family.</text>
</comment>
<evidence type="ECO:0000256" key="2">
    <source>
        <dbReference type="ARBA" id="ARBA00006751"/>
    </source>
</evidence>
<feature type="binding site" evidence="6">
    <location>
        <begin position="88"/>
        <end position="90"/>
    </location>
    <ligand>
        <name>phosphate</name>
        <dbReference type="ChEBI" id="CHEBI:43474"/>
    </ligand>
</feature>
<feature type="binding site" evidence="6">
    <location>
        <position position="37"/>
    </location>
    <ligand>
        <name>phosphate</name>
        <dbReference type="ChEBI" id="CHEBI:43474"/>
    </ligand>
</feature>
<dbReference type="Pfam" id="PF01048">
    <property type="entry name" value="PNP_UDP_1"/>
    <property type="match status" value="1"/>
</dbReference>
<evidence type="ECO:0000256" key="3">
    <source>
        <dbReference type="ARBA" id="ARBA00022676"/>
    </source>
</evidence>
<dbReference type="Gene3D" id="3.40.50.1580">
    <property type="entry name" value="Nucleoside phosphorylase domain"/>
    <property type="match status" value="1"/>
</dbReference>
<dbReference type="PANTHER" id="PTHR11904:SF9">
    <property type="entry name" value="PURINE NUCLEOSIDE PHOSPHORYLASE-RELATED"/>
    <property type="match status" value="1"/>
</dbReference>
<dbReference type="UniPathway" id="UPA00606"/>
<comment type="pathway">
    <text evidence="1 5">Purine metabolism; purine nucleoside salvage.</text>
</comment>
<dbReference type="NCBIfam" id="TIGR01697">
    <property type="entry name" value="PNPH-PUNA-XAPA"/>
    <property type="match status" value="1"/>
</dbReference>
<evidence type="ECO:0000313" key="9">
    <source>
        <dbReference type="Proteomes" id="UP000076404"/>
    </source>
</evidence>
<dbReference type="AlphaFoldDB" id="A0A143BJQ6"/>
<reference evidence="8 9" key="2">
    <citation type="journal article" date="2016" name="Environ. Microbiol. Rep.">
        <title>Metagenomic evidence for the presence of phototrophic Gemmatimonadetes bacteria in diverse environments.</title>
        <authorList>
            <person name="Zeng Y."/>
            <person name="Baumbach J."/>
            <person name="Barbosa E.G."/>
            <person name="Azevedo V."/>
            <person name="Zhang C."/>
            <person name="Koblizek M."/>
        </authorList>
    </citation>
    <scope>NUCLEOTIDE SEQUENCE [LARGE SCALE GENOMIC DNA]</scope>
    <source>
        <strain evidence="8 9">AP64</strain>
    </source>
</reference>
<feature type="binding site" evidence="6">
    <location>
        <position position="120"/>
    </location>
    <ligand>
        <name>phosphate</name>
        <dbReference type="ChEBI" id="CHEBI:43474"/>
    </ligand>
</feature>
<name>A0A143BJQ6_9BACT</name>
<dbReference type="Proteomes" id="UP000076404">
    <property type="component" value="Chromosome"/>
</dbReference>
<dbReference type="PANTHER" id="PTHR11904">
    <property type="entry name" value="METHYLTHIOADENOSINE/PURINE NUCLEOSIDE PHOSPHORYLASE"/>
    <property type="match status" value="1"/>
</dbReference>
<keyword evidence="3 5" id="KW-0328">Glycosyltransferase</keyword>
<reference evidence="8 9" key="1">
    <citation type="journal article" date="2014" name="Proc. Natl. Acad. Sci. U.S.A.">
        <title>Functional type 2 photosynthetic reaction centers found in the rare bacterial phylum Gemmatimonadetes.</title>
        <authorList>
            <person name="Zeng Y."/>
            <person name="Feng F."/>
            <person name="Medova H."/>
            <person name="Dean J."/>
            <person name="Koblizek M."/>
        </authorList>
    </citation>
    <scope>NUCLEOTIDE SEQUENCE [LARGE SCALE GENOMIC DNA]</scope>
    <source>
        <strain evidence="8 9">AP64</strain>
    </source>
</reference>
<dbReference type="NCBIfam" id="TIGR01700">
    <property type="entry name" value="PNPH"/>
    <property type="match status" value="1"/>
</dbReference>
<dbReference type="EC" id="2.4.2.1" evidence="5"/>
<dbReference type="RefSeq" id="WP_026849589.1">
    <property type="nucleotide sequence ID" value="NZ_CP011454.1"/>
</dbReference>